<evidence type="ECO:0000256" key="1">
    <source>
        <dbReference type="SAM" id="Phobius"/>
    </source>
</evidence>
<dbReference type="Proteomes" id="UP001054945">
    <property type="component" value="Unassembled WGS sequence"/>
</dbReference>
<sequence>MGEDGRRMVAELAKPALSKQHPPRVVVVEDEAALALLGPAIVPTHATVTLAPFFRERGVMRKKGYPGRGRGWLAPSPLP</sequence>
<keyword evidence="1" id="KW-0812">Transmembrane</keyword>
<accession>A0AAV4UP59</accession>
<feature type="transmembrane region" description="Helical" evidence="1">
    <location>
        <begin position="32"/>
        <end position="54"/>
    </location>
</feature>
<evidence type="ECO:0000313" key="3">
    <source>
        <dbReference type="Proteomes" id="UP001054945"/>
    </source>
</evidence>
<reference evidence="2 3" key="1">
    <citation type="submission" date="2021-06" db="EMBL/GenBank/DDBJ databases">
        <title>Caerostris extrusa draft genome.</title>
        <authorList>
            <person name="Kono N."/>
            <person name="Arakawa K."/>
        </authorList>
    </citation>
    <scope>NUCLEOTIDE SEQUENCE [LARGE SCALE GENOMIC DNA]</scope>
</reference>
<comment type="caution">
    <text evidence="2">The sequence shown here is derived from an EMBL/GenBank/DDBJ whole genome shotgun (WGS) entry which is preliminary data.</text>
</comment>
<keyword evidence="3" id="KW-1185">Reference proteome</keyword>
<organism evidence="2 3">
    <name type="scientific">Caerostris extrusa</name>
    <name type="common">Bark spider</name>
    <name type="synonym">Caerostris bankana</name>
    <dbReference type="NCBI Taxonomy" id="172846"/>
    <lineage>
        <taxon>Eukaryota</taxon>
        <taxon>Metazoa</taxon>
        <taxon>Ecdysozoa</taxon>
        <taxon>Arthropoda</taxon>
        <taxon>Chelicerata</taxon>
        <taxon>Arachnida</taxon>
        <taxon>Araneae</taxon>
        <taxon>Araneomorphae</taxon>
        <taxon>Entelegynae</taxon>
        <taxon>Araneoidea</taxon>
        <taxon>Araneidae</taxon>
        <taxon>Caerostris</taxon>
    </lineage>
</organism>
<evidence type="ECO:0000313" key="2">
    <source>
        <dbReference type="EMBL" id="GIY59553.1"/>
    </source>
</evidence>
<protein>
    <submittedName>
        <fullName evidence="2">Uncharacterized protein</fullName>
    </submittedName>
</protein>
<proteinExistence type="predicted"/>
<keyword evidence="1" id="KW-1133">Transmembrane helix</keyword>
<dbReference type="EMBL" id="BPLR01013215">
    <property type="protein sequence ID" value="GIY59553.1"/>
    <property type="molecule type" value="Genomic_DNA"/>
</dbReference>
<name>A0AAV4UP59_CAEEX</name>
<keyword evidence="1" id="KW-0472">Membrane</keyword>
<dbReference type="AlphaFoldDB" id="A0AAV4UP59"/>
<gene>
    <name evidence="2" type="ORF">CEXT_369741</name>
</gene>